<dbReference type="Pfam" id="PF08241">
    <property type="entry name" value="Methyltransf_11"/>
    <property type="match status" value="1"/>
</dbReference>
<reference evidence="3 4" key="1">
    <citation type="journal article" date="2023" name="Commun. Biol.">
        <title>Genome analysis of Parmales, the sister group of diatoms, reveals the evolutionary specialization of diatoms from phago-mixotrophs to photoautotrophs.</title>
        <authorList>
            <person name="Ban H."/>
            <person name="Sato S."/>
            <person name="Yoshikawa S."/>
            <person name="Yamada K."/>
            <person name="Nakamura Y."/>
            <person name="Ichinomiya M."/>
            <person name="Sato N."/>
            <person name="Blanc-Mathieu R."/>
            <person name="Endo H."/>
            <person name="Kuwata A."/>
            <person name="Ogata H."/>
        </authorList>
    </citation>
    <scope>NUCLEOTIDE SEQUENCE [LARGE SCALE GENOMIC DNA]</scope>
</reference>
<dbReference type="PANTHER" id="PTHR42912:SF93">
    <property type="entry name" value="N6-ADENOSINE-METHYLTRANSFERASE TMT1A"/>
    <property type="match status" value="1"/>
</dbReference>
<dbReference type="EMBL" id="BRYB01004162">
    <property type="protein sequence ID" value="GMI26657.1"/>
    <property type="molecule type" value="Genomic_DNA"/>
</dbReference>
<dbReference type="InterPro" id="IPR029063">
    <property type="entry name" value="SAM-dependent_MTases_sf"/>
</dbReference>
<dbReference type="CDD" id="cd02440">
    <property type="entry name" value="AdoMet_MTases"/>
    <property type="match status" value="1"/>
</dbReference>
<feature type="chain" id="PRO_5045119886" description="Methyltransferase type 11 domain-containing protein" evidence="1">
    <location>
        <begin position="20"/>
        <end position="377"/>
    </location>
</feature>
<dbReference type="Gene3D" id="3.40.50.150">
    <property type="entry name" value="Vaccinia Virus protein VP39"/>
    <property type="match status" value="1"/>
</dbReference>
<evidence type="ECO:0000313" key="4">
    <source>
        <dbReference type="Proteomes" id="UP001165060"/>
    </source>
</evidence>
<proteinExistence type="predicted"/>
<name>A0ABQ6MIS2_9STRA</name>
<dbReference type="SUPFAM" id="SSF53335">
    <property type="entry name" value="S-adenosyl-L-methionine-dependent methyltransferases"/>
    <property type="match status" value="1"/>
</dbReference>
<dbReference type="PANTHER" id="PTHR42912">
    <property type="entry name" value="METHYLTRANSFERASE"/>
    <property type="match status" value="1"/>
</dbReference>
<sequence length="377" mass="41128">MAPLLNALLCVSLAAVAAAYQVPPPPDKNLLQTASKTAPVNPLKKLFTDVPEAISGAMSLLQRADARPAWIDSACEDSAGAVPRGMFSKGSKPVSTRPLRYWEKVTAADLPVPAPSATSKAVLHKRWGVDTDPADYWFDDRIHNFGNTGFTGFFHAMVAPFATKIIDRAAYKGRNVRTEIAAELRRVVGKGEATILDMCSGVGLSTRSLMSAFPDARAVVGLDTSPEMLFFAKNGIKDDLARKAFFGRLEEGAGGVVDKVKEAAVAHFVRGNAEKTRFGSKSFDLVTIMYAFHEAPRIGRYRMLREARRLLKAGGTLALVDISPEYSPSETMLSGEPYVQEYQENIQQQMASLQGFAKSEYRVVVPGHVSMWLLERA</sequence>
<dbReference type="InterPro" id="IPR050508">
    <property type="entry name" value="Methyltransf_Superfamily"/>
</dbReference>
<dbReference type="Proteomes" id="UP001165060">
    <property type="component" value="Unassembled WGS sequence"/>
</dbReference>
<dbReference type="InterPro" id="IPR013216">
    <property type="entry name" value="Methyltransf_11"/>
</dbReference>
<accession>A0ABQ6MIS2</accession>
<feature type="signal peptide" evidence="1">
    <location>
        <begin position="1"/>
        <end position="19"/>
    </location>
</feature>
<evidence type="ECO:0000259" key="2">
    <source>
        <dbReference type="Pfam" id="PF08241"/>
    </source>
</evidence>
<keyword evidence="4" id="KW-1185">Reference proteome</keyword>
<evidence type="ECO:0000256" key="1">
    <source>
        <dbReference type="SAM" id="SignalP"/>
    </source>
</evidence>
<comment type="caution">
    <text evidence="3">The sequence shown here is derived from an EMBL/GenBank/DDBJ whole genome shotgun (WGS) entry which is preliminary data.</text>
</comment>
<protein>
    <recommendedName>
        <fullName evidence="2">Methyltransferase type 11 domain-containing protein</fullName>
    </recommendedName>
</protein>
<gene>
    <name evidence="3" type="ORF">TeGR_g12597</name>
</gene>
<keyword evidence="1" id="KW-0732">Signal</keyword>
<organism evidence="3 4">
    <name type="scientific">Tetraparma gracilis</name>
    <dbReference type="NCBI Taxonomy" id="2962635"/>
    <lineage>
        <taxon>Eukaryota</taxon>
        <taxon>Sar</taxon>
        <taxon>Stramenopiles</taxon>
        <taxon>Ochrophyta</taxon>
        <taxon>Bolidophyceae</taxon>
        <taxon>Parmales</taxon>
        <taxon>Triparmaceae</taxon>
        <taxon>Tetraparma</taxon>
    </lineage>
</organism>
<evidence type="ECO:0000313" key="3">
    <source>
        <dbReference type="EMBL" id="GMI26657.1"/>
    </source>
</evidence>
<feature type="domain" description="Methyltransferase type 11" evidence="2">
    <location>
        <begin position="196"/>
        <end position="318"/>
    </location>
</feature>